<dbReference type="AlphaFoldDB" id="A0A915EUI8"/>
<feature type="region of interest" description="Disordered" evidence="1">
    <location>
        <begin position="73"/>
        <end position="97"/>
    </location>
</feature>
<feature type="region of interest" description="Disordered" evidence="1">
    <location>
        <begin position="1"/>
        <end position="26"/>
    </location>
</feature>
<protein>
    <submittedName>
        <fullName evidence="3">Uncharacterized protein</fullName>
    </submittedName>
</protein>
<keyword evidence="2" id="KW-1185">Reference proteome</keyword>
<organism evidence="2 3">
    <name type="scientific">Ditylenchus dipsaci</name>
    <dbReference type="NCBI Taxonomy" id="166011"/>
    <lineage>
        <taxon>Eukaryota</taxon>
        <taxon>Metazoa</taxon>
        <taxon>Ecdysozoa</taxon>
        <taxon>Nematoda</taxon>
        <taxon>Chromadorea</taxon>
        <taxon>Rhabditida</taxon>
        <taxon>Tylenchina</taxon>
        <taxon>Tylenchomorpha</taxon>
        <taxon>Sphaerularioidea</taxon>
        <taxon>Anguinidae</taxon>
        <taxon>Anguininae</taxon>
        <taxon>Ditylenchus</taxon>
    </lineage>
</organism>
<name>A0A915EUI8_9BILA</name>
<feature type="compositionally biased region" description="Basic and acidic residues" evidence="1">
    <location>
        <begin position="1"/>
        <end position="22"/>
    </location>
</feature>
<dbReference type="WBParaSite" id="jg9966">
    <property type="protein sequence ID" value="jg9966"/>
    <property type="gene ID" value="jg9966"/>
</dbReference>
<evidence type="ECO:0000313" key="2">
    <source>
        <dbReference type="Proteomes" id="UP000887574"/>
    </source>
</evidence>
<sequence length="97" mass="11121">MRPEATRIAEEKAGSEQHEAKKPFRRPLIISNRTSKQSSITAYLAIPQESLLQSWEYHLGRLGGSSQRFGLVSMQEKRRGQSGLMSRRRNDENGLRH</sequence>
<evidence type="ECO:0000313" key="3">
    <source>
        <dbReference type="WBParaSite" id="jg9966"/>
    </source>
</evidence>
<dbReference type="Proteomes" id="UP000887574">
    <property type="component" value="Unplaced"/>
</dbReference>
<accession>A0A915EUI8</accession>
<evidence type="ECO:0000256" key="1">
    <source>
        <dbReference type="SAM" id="MobiDB-lite"/>
    </source>
</evidence>
<feature type="compositionally biased region" description="Basic and acidic residues" evidence="1">
    <location>
        <begin position="88"/>
        <end position="97"/>
    </location>
</feature>
<proteinExistence type="predicted"/>
<reference evidence="3" key="1">
    <citation type="submission" date="2022-11" db="UniProtKB">
        <authorList>
            <consortium name="WormBaseParasite"/>
        </authorList>
    </citation>
    <scope>IDENTIFICATION</scope>
</reference>